<evidence type="ECO:0000256" key="6">
    <source>
        <dbReference type="ARBA" id="ARBA00023237"/>
    </source>
</evidence>
<comment type="subcellular location">
    <subcellularLocation>
        <location evidence="1">Cell outer membrane</location>
        <topology evidence="1">Multi-pass membrane protein</topology>
    </subcellularLocation>
</comment>
<protein>
    <submittedName>
        <fullName evidence="9">TonB-dependent receptor</fullName>
    </submittedName>
</protein>
<dbReference type="Gene3D" id="2.40.170.20">
    <property type="entry name" value="TonB-dependent receptor, beta-barrel domain"/>
    <property type="match status" value="1"/>
</dbReference>
<keyword evidence="5" id="KW-0472">Membrane</keyword>
<evidence type="ECO:0000313" key="10">
    <source>
        <dbReference type="Proteomes" id="UP000077013"/>
    </source>
</evidence>
<dbReference type="Proteomes" id="UP000077013">
    <property type="component" value="Unassembled WGS sequence"/>
</dbReference>
<organism evidence="9 10">
    <name type="scientific">Cochleicola gelatinilyticus</name>
    <dbReference type="NCBI Taxonomy" id="1763537"/>
    <lineage>
        <taxon>Bacteria</taxon>
        <taxon>Pseudomonadati</taxon>
        <taxon>Bacteroidota</taxon>
        <taxon>Flavobacteriia</taxon>
        <taxon>Flavobacteriales</taxon>
        <taxon>Flavobacteriaceae</taxon>
        <taxon>Cochleicola</taxon>
    </lineage>
</organism>
<dbReference type="STRING" id="1763537.ULVI_04980"/>
<keyword evidence="2" id="KW-0813">Transport</keyword>
<evidence type="ECO:0000259" key="8">
    <source>
        <dbReference type="Pfam" id="PF25183"/>
    </source>
</evidence>
<feature type="domain" description="TonB-dependent transporter Oar-like beta-barrel" evidence="8">
    <location>
        <begin position="348"/>
        <end position="1016"/>
    </location>
</feature>
<proteinExistence type="predicted"/>
<comment type="caution">
    <text evidence="9">The sequence shown here is derived from an EMBL/GenBank/DDBJ whole genome shotgun (WGS) entry which is preliminary data.</text>
</comment>
<dbReference type="SUPFAM" id="SSF49464">
    <property type="entry name" value="Carboxypeptidase regulatory domain-like"/>
    <property type="match status" value="1"/>
</dbReference>
<keyword evidence="7" id="KW-0732">Signal</keyword>
<gene>
    <name evidence="9" type="ORF">ULVI_04980</name>
</gene>
<dbReference type="InterPro" id="IPR037066">
    <property type="entry name" value="Plug_dom_sf"/>
</dbReference>
<evidence type="ECO:0000256" key="1">
    <source>
        <dbReference type="ARBA" id="ARBA00004571"/>
    </source>
</evidence>
<dbReference type="AlphaFoldDB" id="A0A167IWZ2"/>
<dbReference type="GO" id="GO:0015344">
    <property type="term" value="F:siderophore uptake transmembrane transporter activity"/>
    <property type="evidence" value="ECO:0007669"/>
    <property type="project" value="TreeGrafter"/>
</dbReference>
<evidence type="ECO:0000256" key="3">
    <source>
        <dbReference type="ARBA" id="ARBA00022452"/>
    </source>
</evidence>
<evidence type="ECO:0000256" key="5">
    <source>
        <dbReference type="ARBA" id="ARBA00023136"/>
    </source>
</evidence>
<keyword evidence="6" id="KW-0998">Cell outer membrane</keyword>
<dbReference type="InterPro" id="IPR057601">
    <property type="entry name" value="Oar-like_b-barrel"/>
</dbReference>
<dbReference type="EMBL" id="LRXL01000026">
    <property type="protein sequence ID" value="OAB80095.1"/>
    <property type="molecule type" value="Genomic_DNA"/>
</dbReference>
<dbReference type="Gene3D" id="2.60.40.1120">
    <property type="entry name" value="Carboxypeptidase-like, regulatory domain"/>
    <property type="match status" value="1"/>
</dbReference>
<feature type="chain" id="PRO_5007888512" evidence="7">
    <location>
        <begin position="21"/>
        <end position="1077"/>
    </location>
</feature>
<dbReference type="GO" id="GO:0009279">
    <property type="term" value="C:cell outer membrane"/>
    <property type="evidence" value="ECO:0007669"/>
    <property type="project" value="UniProtKB-SubCell"/>
</dbReference>
<dbReference type="GO" id="GO:0044718">
    <property type="term" value="P:siderophore transmembrane transport"/>
    <property type="evidence" value="ECO:0007669"/>
    <property type="project" value="TreeGrafter"/>
</dbReference>
<keyword evidence="10" id="KW-1185">Reference proteome</keyword>
<reference evidence="9 10" key="1">
    <citation type="submission" date="2016-02" db="EMBL/GenBank/DDBJ databases">
        <title>Ulvibacter sp. LPB0005, isolated from Thais luteostoma.</title>
        <authorList>
            <person name="Shin S.-K."/>
            <person name="Yi H."/>
        </authorList>
    </citation>
    <scope>NUCLEOTIDE SEQUENCE [LARGE SCALE GENOMIC DNA]</scope>
    <source>
        <strain evidence="9 10">LPB0005</strain>
    </source>
</reference>
<feature type="signal peptide" evidence="7">
    <location>
        <begin position="1"/>
        <end position="20"/>
    </location>
</feature>
<dbReference type="RefSeq" id="WP_068590346.1">
    <property type="nucleotide sequence ID" value="NZ_LRXL01000026.1"/>
</dbReference>
<keyword evidence="4" id="KW-0812">Transmembrane</keyword>
<dbReference type="Pfam" id="PF13620">
    <property type="entry name" value="CarboxypepD_reg"/>
    <property type="match status" value="1"/>
</dbReference>
<evidence type="ECO:0000256" key="4">
    <source>
        <dbReference type="ARBA" id="ARBA00022692"/>
    </source>
</evidence>
<evidence type="ECO:0000256" key="7">
    <source>
        <dbReference type="SAM" id="SignalP"/>
    </source>
</evidence>
<evidence type="ECO:0000256" key="2">
    <source>
        <dbReference type="ARBA" id="ARBA00022448"/>
    </source>
</evidence>
<feature type="domain" description="TonB-dependent transporter Oar-like beta-barrel" evidence="8">
    <location>
        <begin position="242"/>
        <end position="315"/>
    </location>
</feature>
<dbReference type="OrthoDB" id="9768147at2"/>
<evidence type="ECO:0000313" key="9">
    <source>
        <dbReference type="EMBL" id="OAB80095.1"/>
    </source>
</evidence>
<accession>A0A167IWZ2</accession>
<dbReference type="InterPro" id="IPR039426">
    <property type="entry name" value="TonB-dep_rcpt-like"/>
</dbReference>
<keyword evidence="9" id="KW-0675">Receptor</keyword>
<sequence length="1077" mass="117673">MKKLLLLVTFLVVGIFTSYAQGVTTSSINGRITDDSGELLSGANVVAVHTPSGTKYGAITDFDGFFRIVNMRVGGPYTITISYVGYENFEKTDLYLQLGDSEEIDVVMTGSASELEEIVITAQRGGVFDSGNTGTETNVSTREINALPSVTRGLGDFVRKTPQALVTEGGSISLAGQNNRYNSIYLDGTVNNDVFGLAGSGTNGGQTGVNPLSIDAIESFQINLSPFDVRQSGFSGGAINAITRSGTNQTEGSAYFFFRNQSLAGKTPGAIETDSREKLDDFTAQLYGARIGGALIQDKLFYFVNYERQDEETPQPFNVGEYDGNSSIQQINDLRQGLINTYGYDPGSFADNTSSLISDKLTVRLDWNINQNNSITAKHNYVKAEQSSPNSSNSRTINFFNRGVFFPSTTNSTSLEWNTSNGSNLANNLIIGYTSVEDDRDPLGNPFPAVTIRDGSANIVFGSEPFSTANLLEQQVFTISENFSIFTGAHNITLGANFESTDVLNVFFGQNFGDYTFQSLGDFNTYLDGVAGNEVASDDFFYNYSLIGGFGDESQGAAEFNYTQLGFYAQDEVDLTDDVKVTLGLRVEVPYFEDGTVNEDFNNRTIPLLESFGKDLKNAEVGKKIRSQAHVSPRIGFNWDVAGEKKTQIRGGLGIFTSRIPLVWPGGTYSNNGVSQGFSANFLLPEDQLFNPDVTGQTVTAEPGSGAVGGNVDLFSPDFKLPQTLKYNIAIDQKLPIWGLVASADFLYNDVITNVFYENLNIKGAVGTLNGADDRPYYNDSSPIDNTYGRIILGSNTGLGYSYNATFTLTKPFSNGFSGQASYTYGDGQYVFEGTSSQNSSQWRNLITVNGKNANPRATNSQFATGHRISANALYELDWSENVKTTFGVFYTGQEGSPYSFTYNEGADLLNDDSRDNALIYIPANQSEINLVPLEDGDGNIIATPEGQWNALNAFIENNDYLRGRRGQYAENNGDRGPWSHIFDVKVLQDFSLDLGNNKHTFQASLDIFNFGNLLNKDWGVRKFVPSQVGLLTTESAGPDPEFTFDPSFLDGIEEIDDSGVQSSRWQMQIGLRYLFN</sequence>
<dbReference type="Pfam" id="PF25183">
    <property type="entry name" value="OMP_b-brl_4"/>
    <property type="match status" value="2"/>
</dbReference>
<keyword evidence="3" id="KW-1134">Transmembrane beta strand</keyword>
<dbReference type="Gene3D" id="2.170.130.10">
    <property type="entry name" value="TonB-dependent receptor, plug domain"/>
    <property type="match status" value="1"/>
</dbReference>
<name>A0A167IWZ2_9FLAO</name>
<dbReference type="InterPro" id="IPR036942">
    <property type="entry name" value="Beta-barrel_TonB_sf"/>
</dbReference>
<dbReference type="PANTHER" id="PTHR30069:SF46">
    <property type="entry name" value="OAR PROTEIN"/>
    <property type="match status" value="1"/>
</dbReference>
<dbReference type="PANTHER" id="PTHR30069">
    <property type="entry name" value="TONB-DEPENDENT OUTER MEMBRANE RECEPTOR"/>
    <property type="match status" value="1"/>
</dbReference>
<dbReference type="InterPro" id="IPR008969">
    <property type="entry name" value="CarboxyPept-like_regulatory"/>
</dbReference>
<dbReference type="SUPFAM" id="SSF56935">
    <property type="entry name" value="Porins"/>
    <property type="match status" value="1"/>
</dbReference>